<dbReference type="Proteomes" id="UP001500280">
    <property type="component" value="Unassembled WGS sequence"/>
</dbReference>
<protein>
    <recommendedName>
        <fullName evidence="3">DUF4188 domain-containing protein</fullName>
    </recommendedName>
</protein>
<evidence type="ECO:0008006" key="3">
    <source>
        <dbReference type="Google" id="ProtNLM"/>
    </source>
</evidence>
<evidence type="ECO:0000313" key="1">
    <source>
        <dbReference type="EMBL" id="GAA1694300.1"/>
    </source>
</evidence>
<accession>A0ABN2HVM2</accession>
<reference evidence="1 2" key="1">
    <citation type="journal article" date="2019" name="Int. J. Syst. Evol. Microbiol.">
        <title>The Global Catalogue of Microorganisms (GCM) 10K type strain sequencing project: providing services to taxonomists for standard genome sequencing and annotation.</title>
        <authorList>
            <consortium name="The Broad Institute Genomics Platform"/>
            <consortium name="The Broad Institute Genome Sequencing Center for Infectious Disease"/>
            <person name="Wu L."/>
            <person name="Ma J."/>
        </authorList>
    </citation>
    <scope>NUCLEOTIDE SEQUENCE [LARGE SCALE GENOMIC DNA]</scope>
    <source>
        <strain evidence="1 2">JCM 14307</strain>
    </source>
</reference>
<sequence length="104" mass="11536">MWAVIGVWDIDPDLIEGLRDQLSLMASSKIPLPGFVHGTWTRDGHMIQVYADEANARQYHQAMLDQGAVDRPGIRNIVWAVSEVGAESDTTGWTDRTGTHHPPT</sequence>
<gene>
    <name evidence="1" type="ORF">GCM10009745_44830</name>
</gene>
<organism evidence="1 2">
    <name type="scientific">Kribbella yunnanensis</name>
    <dbReference type="NCBI Taxonomy" id="190194"/>
    <lineage>
        <taxon>Bacteria</taxon>
        <taxon>Bacillati</taxon>
        <taxon>Actinomycetota</taxon>
        <taxon>Actinomycetes</taxon>
        <taxon>Propionibacteriales</taxon>
        <taxon>Kribbellaceae</taxon>
        <taxon>Kribbella</taxon>
    </lineage>
</organism>
<evidence type="ECO:0000313" key="2">
    <source>
        <dbReference type="Proteomes" id="UP001500280"/>
    </source>
</evidence>
<comment type="caution">
    <text evidence="1">The sequence shown here is derived from an EMBL/GenBank/DDBJ whole genome shotgun (WGS) entry which is preliminary data.</text>
</comment>
<name>A0ABN2HVM2_9ACTN</name>
<dbReference type="RefSeq" id="WP_344155180.1">
    <property type="nucleotide sequence ID" value="NZ_BAAANF010000016.1"/>
</dbReference>
<dbReference type="EMBL" id="BAAANF010000016">
    <property type="protein sequence ID" value="GAA1694300.1"/>
    <property type="molecule type" value="Genomic_DNA"/>
</dbReference>
<proteinExistence type="predicted"/>
<keyword evidence="2" id="KW-1185">Reference proteome</keyword>